<proteinExistence type="predicted"/>
<accession>A0A9D1JZG2</accession>
<protein>
    <submittedName>
        <fullName evidence="1">Uncharacterized protein</fullName>
    </submittedName>
</protein>
<name>A0A9D1JZG2_9BACT</name>
<dbReference type="EMBL" id="DVJQ01000069">
    <property type="protein sequence ID" value="HIS74948.1"/>
    <property type="molecule type" value="Genomic_DNA"/>
</dbReference>
<organism evidence="1 2">
    <name type="scientific">Candidatus Galligastranaerophilus intestinavium</name>
    <dbReference type="NCBI Taxonomy" id="2840836"/>
    <lineage>
        <taxon>Bacteria</taxon>
        <taxon>Candidatus Galligastranaerophilus</taxon>
    </lineage>
</organism>
<comment type="caution">
    <text evidence="1">The sequence shown here is derived from an EMBL/GenBank/DDBJ whole genome shotgun (WGS) entry which is preliminary data.</text>
</comment>
<evidence type="ECO:0000313" key="1">
    <source>
        <dbReference type="EMBL" id="HIS74948.1"/>
    </source>
</evidence>
<gene>
    <name evidence="1" type="ORF">IAA86_08015</name>
</gene>
<sequence>MRITGVSPYAYNRPNVKFANKNNGTNFGKFLDNESKDAMYAKARQVMGNNKDEVEFYVGSLEQSKILEIKMGADGKVKGKFTIADDPYYKRYCPLRFYEQEGYLEDMESGIAPLRGLPMLLFTTERLYDESYMESRRKSRENDSDSVPTIQDRYAGYSSYAEMRAVEDAYGIRLTP</sequence>
<evidence type="ECO:0000313" key="2">
    <source>
        <dbReference type="Proteomes" id="UP000886865"/>
    </source>
</evidence>
<reference evidence="1" key="2">
    <citation type="journal article" date="2021" name="PeerJ">
        <title>Extensive microbial diversity within the chicken gut microbiome revealed by metagenomics and culture.</title>
        <authorList>
            <person name="Gilroy R."/>
            <person name="Ravi A."/>
            <person name="Getino M."/>
            <person name="Pursley I."/>
            <person name="Horton D.L."/>
            <person name="Alikhan N.F."/>
            <person name="Baker D."/>
            <person name="Gharbi K."/>
            <person name="Hall N."/>
            <person name="Watson M."/>
            <person name="Adriaenssens E.M."/>
            <person name="Foster-Nyarko E."/>
            <person name="Jarju S."/>
            <person name="Secka A."/>
            <person name="Antonio M."/>
            <person name="Oren A."/>
            <person name="Chaudhuri R.R."/>
            <person name="La Ragione R."/>
            <person name="Hildebrand F."/>
            <person name="Pallen M.J."/>
        </authorList>
    </citation>
    <scope>NUCLEOTIDE SEQUENCE</scope>
    <source>
        <strain evidence="1">CHK152-2871</strain>
    </source>
</reference>
<dbReference type="AlphaFoldDB" id="A0A9D1JZG2"/>
<dbReference type="Proteomes" id="UP000886865">
    <property type="component" value="Unassembled WGS sequence"/>
</dbReference>
<reference evidence="1" key="1">
    <citation type="submission" date="2020-10" db="EMBL/GenBank/DDBJ databases">
        <authorList>
            <person name="Gilroy R."/>
        </authorList>
    </citation>
    <scope>NUCLEOTIDE SEQUENCE</scope>
    <source>
        <strain evidence="1">CHK152-2871</strain>
    </source>
</reference>